<dbReference type="GO" id="GO:0008528">
    <property type="term" value="F:G protein-coupled peptide receptor activity"/>
    <property type="evidence" value="ECO:0007669"/>
    <property type="project" value="InterPro"/>
</dbReference>
<proteinExistence type="predicted"/>
<dbReference type="GO" id="GO:0005886">
    <property type="term" value="C:plasma membrane"/>
    <property type="evidence" value="ECO:0007669"/>
    <property type="project" value="TreeGrafter"/>
</dbReference>
<feature type="non-terminal residue" evidence="2">
    <location>
        <position position="1"/>
    </location>
</feature>
<gene>
    <name evidence="2" type="ORF">FKW44_021336</name>
</gene>
<accession>A0A7T8GRL6</accession>
<dbReference type="SUPFAM" id="SSF81321">
    <property type="entry name" value="Family A G protein-coupled receptor-like"/>
    <property type="match status" value="1"/>
</dbReference>
<dbReference type="Gene3D" id="1.20.1070.10">
    <property type="entry name" value="Rhodopsin 7-helix transmembrane proteins"/>
    <property type="match status" value="1"/>
</dbReference>
<reference evidence="3" key="1">
    <citation type="submission" date="2021-01" db="EMBL/GenBank/DDBJ databases">
        <title>Caligus Genome Assembly.</title>
        <authorList>
            <person name="Gallardo-Escarate C."/>
        </authorList>
    </citation>
    <scope>NUCLEOTIDE SEQUENCE [LARGE SCALE GENOMIC DNA]</scope>
</reference>
<feature type="region of interest" description="Disordered" evidence="1">
    <location>
        <begin position="59"/>
        <end position="91"/>
    </location>
</feature>
<protein>
    <submittedName>
        <fullName evidence="2">Uncharacterized protein</fullName>
    </submittedName>
</protein>
<sequence length="91" mass="10109">GILGMLSAIYGDKFFKDCYRPLGDVMDAMALINSAINFILYCFMSKQFRKTFVETFGCRGDSEEAKPPGQKFPVDEDGPHPSPQGDGPYCE</sequence>
<dbReference type="InterPro" id="IPR053219">
    <property type="entry name" value="GPCR_Dmsr-1"/>
</dbReference>
<dbReference type="EMBL" id="CP045904">
    <property type="protein sequence ID" value="QQP36286.1"/>
    <property type="molecule type" value="Genomic_DNA"/>
</dbReference>
<name>A0A7T8GRL6_CALRO</name>
<dbReference type="PANTHER" id="PTHR46273:SF4">
    <property type="entry name" value="AT19640P"/>
    <property type="match status" value="1"/>
</dbReference>
<dbReference type="AlphaFoldDB" id="A0A7T8GRL6"/>
<dbReference type="Proteomes" id="UP000595437">
    <property type="component" value="Chromosome 15"/>
</dbReference>
<evidence type="ECO:0000313" key="3">
    <source>
        <dbReference type="Proteomes" id="UP000595437"/>
    </source>
</evidence>
<evidence type="ECO:0000256" key="1">
    <source>
        <dbReference type="SAM" id="MobiDB-lite"/>
    </source>
</evidence>
<dbReference type="OrthoDB" id="5864054at2759"/>
<dbReference type="Pfam" id="PF10324">
    <property type="entry name" value="7TM_GPCR_Srw"/>
    <property type="match status" value="1"/>
</dbReference>
<dbReference type="InterPro" id="IPR019427">
    <property type="entry name" value="7TM_GPCR_serpentine_rcpt_Srw"/>
</dbReference>
<evidence type="ECO:0000313" key="2">
    <source>
        <dbReference type="EMBL" id="QQP36286.1"/>
    </source>
</evidence>
<keyword evidence="3" id="KW-1185">Reference proteome</keyword>
<organism evidence="2 3">
    <name type="scientific">Caligus rogercresseyi</name>
    <name type="common">Sea louse</name>
    <dbReference type="NCBI Taxonomy" id="217165"/>
    <lineage>
        <taxon>Eukaryota</taxon>
        <taxon>Metazoa</taxon>
        <taxon>Ecdysozoa</taxon>
        <taxon>Arthropoda</taxon>
        <taxon>Crustacea</taxon>
        <taxon>Multicrustacea</taxon>
        <taxon>Hexanauplia</taxon>
        <taxon>Copepoda</taxon>
        <taxon>Siphonostomatoida</taxon>
        <taxon>Caligidae</taxon>
        <taxon>Caligus</taxon>
    </lineage>
</organism>
<dbReference type="PANTHER" id="PTHR46273">
    <property type="entry name" value="MYOSUPPRESSIN RECEPTOR 1, ISOFORM B-RELATED"/>
    <property type="match status" value="1"/>
</dbReference>